<dbReference type="Gene3D" id="3.40.50.150">
    <property type="entry name" value="Vaccinia Virus protein VP39"/>
    <property type="match status" value="1"/>
</dbReference>
<proteinExistence type="predicted"/>
<keyword evidence="1" id="KW-0808">Transferase</keyword>
<dbReference type="SUPFAM" id="SSF53335">
    <property type="entry name" value="S-adenosyl-L-methionine-dependent methyltransferases"/>
    <property type="match status" value="1"/>
</dbReference>
<dbReference type="GO" id="GO:0008168">
    <property type="term" value="F:methyltransferase activity"/>
    <property type="evidence" value="ECO:0007669"/>
    <property type="project" value="UniProtKB-KW"/>
</dbReference>
<dbReference type="EMBL" id="JBFRYA010000019">
    <property type="protein sequence ID" value="MEX1670628.1"/>
    <property type="molecule type" value="Genomic_DNA"/>
</dbReference>
<dbReference type="Proteomes" id="UP001557485">
    <property type="component" value="Unassembled WGS sequence"/>
</dbReference>
<sequence>MSIAPPVALPVPLPIDMSSIKGFLAEDEAQALYDYALSVAERGPVLEVGSYCGKSTIYLGIACQQKQGVVYAVDHHIGSEEHQVGEMFHDPELYDASEARFDTFKEFRRNIRRAGLEDTVVPLVATSEVSARHWQTPLAMVFIDGGHSLDAALCDYRCWATHIMKGGILAIHDLFPAPEEGGQAPYAIYKLALASGLFEEIARVNTLGLLRRL</sequence>
<dbReference type="RefSeq" id="WP_368382941.1">
    <property type="nucleotide sequence ID" value="NZ_JBFRYA010000019.1"/>
</dbReference>
<dbReference type="InterPro" id="IPR029063">
    <property type="entry name" value="SAM-dependent_MTases_sf"/>
</dbReference>
<reference evidence="1 2" key="1">
    <citation type="journal article" date="2011" name="Int. J. Syst. Evol. Microbiol.">
        <title>Zhongshania antarctica gen. nov., sp. nov. and Zhongshania guokunii sp. nov., gammaproteobacteria respectively isolated from coastal attached (fast) ice and surface seawater of the Antarctic.</title>
        <authorList>
            <person name="Li H.J."/>
            <person name="Zhang X.Y."/>
            <person name="Chen C.X."/>
            <person name="Zhang Y.J."/>
            <person name="Gao Z.M."/>
            <person name="Yu Y."/>
            <person name="Chen X.L."/>
            <person name="Chen B."/>
            <person name="Zhang Y.Z."/>
        </authorList>
    </citation>
    <scope>NUCLEOTIDE SEQUENCE [LARGE SCALE GENOMIC DNA]</scope>
    <source>
        <strain evidence="1 2">ZS6-22T</strain>
    </source>
</reference>
<name>A0ABV3U9I7_9GAMM</name>
<accession>A0ABV3U9I7</accession>
<evidence type="ECO:0000313" key="1">
    <source>
        <dbReference type="EMBL" id="MEX1670628.1"/>
    </source>
</evidence>
<keyword evidence="1" id="KW-0489">Methyltransferase</keyword>
<dbReference type="EC" id="2.1.1.-" evidence="1"/>
<gene>
    <name evidence="1" type="ORF">AB4876_17030</name>
</gene>
<dbReference type="GO" id="GO:0032259">
    <property type="term" value="P:methylation"/>
    <property type="evidence" value="ECO:0007669"/>
    <property type="project" value="UniProtKB-KW"/>
</dbReference>
<dbReference type="Pfam" id="PF13578">
    <property type="entry name" value="Methyltransf_24"/>
    <property type="match status" value="1"/>
</dbReference>
<keyword evidence="2" id="KW-1185">Reference proteome</keyword>
<evidence type="ECO:0000313" key="2">
    <source>
        <dbReference type="Proteomes" id="UP001557485"/>
    </source>
</evidence>
<comment type="caution">
    <text evidence="1">The sequence shown here is derived from an EMBL/GenBank/DDBJ whole genome shotgun (WGS) entry which is preliminary data.</text>
</comment>
<protein>
    <submittedName>
        <fullName evidence="1">Class I SAM-dependent methyltransferase</fullName>
        <ecNumber evidence="1">2.1.1.-</ecNumber>
    </submittedName>
</protein>
<organism evidence="1 2">
    <name type="scientific">Zhongshania guokunii</name>
    <dbReference type="NCBI Taxonomy" id="641783"/>
    <lineage>
        <taxon>Bacteria</taxon>
        <taxon>Pseudomonadati</taxon>
        <taxon>Pseudomonadota</taxon>
        <taxon>Gammaproteobacteria</taxon>
        <taxon>Cellvibrionales</taxon>
        <taxon>Spongiibacteraceae</taxon>
        <taxon>Zhongshania</taxon>
    </lineage>
</organism>